<dbReference type="Gene3D" id="3.10.50.40">
    <property type="match status" value="1"/>
</dbReference>
<proteinExistence type="predicted"/>
<sequence length="168" mass="18508">MNTMRKAPRCQQPSKPPFHSFSLAGRCRRRQCVGRRAKVDVTLYVECGRKTQKGDKIQVHYKGTLQSDGSQFEASASARSANCQGVSSSGPSLMILCTYGSTARQRQESSTIHHGTGSSCGSPVNDSTNMDRDCETSQRQHRAQHANLNYKLPVTTSAWNTHIFGTAR</sequence>
<name>A0A1J7IRX7_9PEZI</name>
<evidence type="ECO:0000256" key="1">
    <source>
        <dbReference type="SAM" id="MobiDB-lite"/>
    </source>
</evidence>
<organism evidence="3 4">
    <name type="scientific">Coniochaeta ligniaria NRRL 30616</name>
    <dbReference type="NCBI Taxonomy" id="1408157"/>
    <lineage>
        <taxon>Eukaryota</taxon>
        <taxon>Fungi</taxon>
        <taxon>Dikarya</taxon>
        <taxon>Ascomycota</taxon>
        <taxon>Pezizomycotina</taxon>
        <taxon>Sordariomycetes</taxon>
        <taxon>Sordariomycetidae</taxon>
        <taxon>Coniochaetales</taxon>
        <taxon>Coniochaetaceae</taxon>
        <taxon>Coniochaeta</taxon>
    </lineage>
</organism>
<feature type="compositionally biased region" description="Basic and acidic residues" evidence="1">
    <location>
        <begin position="129"/>
        <end position="138"/>
    </location>
</feature>
<dbReference type="STRING" id="1408157.A0A1J7IRX7"/>
<evidence type="ECO:0000313" key="3">
    <source>
        <dbReference type="EMBL" id="OIW23857.1"/>
    </source>
</evidence>
<dbReference type="EMBL" id="KV875105">
    <property type="protein sequence ID" value="OIW23857.1"/>
    <property type="molecule type" value="Genomic_DNA"/>
</dbReference>
<dbReference type="InterPro" id="IPR046357">
    <property type="entry name" value="PPIase_dom_sf"/>
</dbReference>
<reference evidence="3 4" key="1">
    <citation type="submission" date="2016-10" db="EMBL/GenBank/DDBJ databases">
        <title>Draft genome sequence of Coniochaeta ligniaria NRRL30616, a lignocellulolytic fungus for bioabatement of inhibitors in plant biomass hydrolysates.</title>
        <authorList>
            <consortium name="DOE Joint Genome Institute"/>
            <person name="Jimenez D.J."/>
            <person name="Hector R.E."/>
            <person name="Riley R."/>
            <person name="Sun H."/>
            <person name="Grigoriev I.V."/>
            <person name="Van Elsas J.D."/>
            <person name="Nichols N.N."/>
        </authorList>
    </citation>
    <scope>NUCLEOTIDE SEQUENCE [LARGE SCALE GENOMIC DNA]</scope>
    <source>
        <strain evidence="3 4">NRRL 30616</strain>
    </source>
</reference>
<feature type="domain" description="PPIase FKBP-type" evidence="2">
    <location>
        <begin position="48"/>
        <end position="77"/>
    </location>
</feature>
<dbReference type="AlphaFoldDB" id="A0A1J7IRX7"/>
<keyword evidence="4" id="KW-1185">Reference proteome</keyword>
<dbReference type="Proteomes" id="UP000182658">
    <property type="component" value="Unassembled WGS sequence"/>
</dbReference>
<evidence type="ECO:0000259" key="2">
    <source>
        <dbReference type="Pfam" id="PF00254"/>
    </source>
</evidence>
<dbReference type="SUPFAM" id="SSF54534">
    <property type="entry name" value="FKBP-like"/>
    <property type="match status" value="1"/>
</dbReference>
<accession>A0A1J7IRX7</accession>
<feature type="region of interest" description="Disordered" evidence="1">
    <location>
        <begin position="108"/>
        <end position="139"/>
    </location>
</feature>
<dbReference type="OrthoDB" id="1902587at2759"/>
<dbReference type="InterPro" id="IPR001179">
    <property type="entry name" value="PPIase_FKBP_dom"/>
</dbReference>
<protein>
    <recommendedName>
        <fullName evidence="2">PPIase FKBP-type domain-containing protein</fullName>
    </recommendedName>
</protein>
<feature type="compositionally biased region" description="Polar residues" evidence="1">
    <location>
        <begin position="108"/>
        <end position="128"/>
    </location>
</feature>
<gene>
    <name evidence="3" type="ORF">CONLIGDRAFT_112224</name>
</gene>
<dbReference type="Pfam" id="PF00254">
    <property type="entry name" value="FKBP_C"/>
    <property type="match status" value="1"/>
</dbReference>
<dbReference type="InParanoid" id="A0A1J7IRX7"/>
<dbReference type="GO" id="GO:0003755">
    <property type="term" value="F:peptidyl-prolyl cis-trans isomerase activity"/>
    <property type="evidence" value="ECO:0007669"/>
    <property type="project" value="InterPro"/>
</dbReference>
<evidence type="ECO:0000313" key="4">
    <source>
        <dbReference type="Proteomes" id="UP000182658"/>
    </source>
</evidence>